<evidence type="ECO:0000256" key="1">
    <source>
        <dbReference type="SAM" id="MobiDB-lite"/>
    </source>
</evidence>
<evidence type="ECO:0000313" key="3">
    <source>
        <dbReference type="Proteomes" id="UP000015480"/>
    </source>
</evidence>
<keyword evidence="3" id="KW-1185">Reference proteome</keyword>
<name>S5XLC0_PARAH</name>
<dbReference type="AlphaFoldDB" id="S5XLC0"/>
<dbReference type="EMBL" id="CP006650">
    <property type="protein sequence ID" value="AGT08004.1"/>
    <property type="molecule type" value="Genomic_DNA"/>
</dbReference>
<evidence type="ECO:0000313" key="2">
    <source>
        <dbReference type="EMBL" id="AGT08004.1"/>
    </source>
</evidence>
<dbReference type="RefSeq" id="WP_020949643.1">
    <property type="nucleotide sequence ID" value="NC_022041.1"/>
</dbReference>
<dbReference type="Proteomes" id="UP000015480">
    <property type="component" value="Chromosome"/>
</dbReference>
<reference evidence="2 3" key="1">
    <citation type="journal article" date="2014" name="BMC Genomics">
        <title>Architecture and functions of a multipartite genome of the methylotrophic bacterium Paracoccus aminophilus JCM 7686, containing primary and secondary chromids.</title>
        <authorList>
            <person name="Dziewit L."/>
            <person name="Czarnecki J."/>
            <person name="Wibberg D."/>
            <person name="Radlinska M."/>
            <person name="Mrozek P."/>
            <person name="Szymczak M."/>
            <person name="Schluter A."/>
            <person name="Puhler A."/>
            <person name="Bartosik D."/>
        </authorList>
    </citation>
    <scope>NUCLEOTIDE SEQUENCE [LARGE SCALE GENOMIC DNA]</scope>
    <source>
        <strain evidence="2">JCM 7686</strain>
    </source>
</reference>
<feature type="compositionally biased region" description="Low complexity" evidence="1">
    <location>
        <begin position="30"/>
        <end position="44"/>
    </location>
</feature>
<organism evidence="2 3">
    <name type="scientific">Paracoccus aminophilus JCM 7686</name>
    <dbReference type="NCBI Taxonomy" id="1367847"/>
    <lineage>
        <taxon>Bacteria</taxon>
        <taxon>Pseudomonadati</taxon>
        <taxon>Pseudomonadota</taxon>
        <taxon>Alphaproteobacteria</taxon>
        <taxon>Rhodobacterales</taxon>
        <taxon>Paracoccaceae</taxon>
        <taxon>Paracoccus</taxon>
    </lineage>
</organism>
<gene>
    <name evidence="2" type="ORF">JCM7686_0895</name>
</gene>
<dbReference type="HOGENOM" id="CLU_1459984_0_0_5"/>
<feature type="region of interest" description="Disordered" evidence="1">
    <location>
        <begin position="30"/>
        <end position="53"/>
    </location>
</feature>
<accession>S5XLC0</accession>
<dbReference type="eggNOG" id="ENOG50313GE">
    <property type="taxonomic scope" value="Bacteria"/>
</dbReference>
<dbReference type="KEGG" id="pami:JCM7686_0895"/>
<dbReference type="STRING" id="1367847.JCM7686_0895"/>
<sequence>MIGNLTASEKRLIAALDRIDYTIERAAAGRGAPSAANAASGAAPETLRETPADEGAAALQAENQRLSAEIKEVYAKHDAMLLRLADSQQRLTEVSEQAAALAGANEALAEANRSLLARSDSGGAGPDEARASLEAEIRALRAARSAEIGKVAEIIDSLDRMLGTTPAKERGAAPSPAEAVTEKEG</sequence>
<protein>
    <submittedName>
        <fullName evidence="2">Uncharacterized protein</fullName>
    </submittedName>
</protein>
<proteinExistence type="predicted"/>
<dbReference type="PATRIC" id="fig|1367847.3.peg.855"/>
<feature type="region of interest" description="Disordered" evidence="1">
    <location>
        <begin position="165"/>
        <end position="185"/>
    </location>
</feature>